<dbReference type="Proteomes" id="UP000276301">
    <property type="component" value="Unassembled WGS sequence"/>
</dbReference>
<reference evidence="2 3" key="1">
    <citation type="submission" date="2018-10" db="EMBL/GenBank/DDBJ databases">
        <title>Anaerotruncus faecis sp. nov., isolated from human feces.</title>
        <authorList>
            <person name="Wang Y.-J."/>
        </authorList>
    </citation>
    <scope>NUCLEOTIDE SEQUENCE [LARGE SCALE GENOMIC DNA]</scope>
    <source>
        <strain evidence="2 3">22A2-44</strain>
    </source>
</reference>
<evidence type="ECO:0000313" key="3">
    <source>
        <dbReference type="Proteomes" id="UP000276301"/>
    </source>
</evidence>
<dbReference type="PANTHER" id="PTHR18964:SF149">
    <property type="entry name" value="BIFUNCTIONAL UDP-N-ACETYLGLUCOSAMINE 2-EPIMERASE_N-ACETYLMANNOSAMINE KINASE"/>
    <property type="match status" value="1"/>
</dbReference>
<proteinExistence type="inferred from homology"/>
<protein>
    <submittedName>
        <fullName evidence="2">ROK family protein</fullName>
    </submittedName>
</protein>
<organism evidence="2 3">
    <name type="scientific">Anaerotruncus massiliensis</name>
    <name type="common">ex Liu et al. 2021</name>
    <dbReference type="NCBI Taxonomy" id="2321404"/>
    <lineage>
        <taxon>Bacteria</taxon>
        <taxon>Bacillati</taxon>
        <taxon>Bacillota</taxon>
        <taxon>Clostridia</taxon>
        <taxon>Eubacteriales</taxon>
        <taxon>Oscillospiraceae</taxon>
        <taxon>Anaerotruncus</taxon>
    </lineage>
</organism>
<dbReference type="AlphaFoldDB" id="A0A498CJT3"/>
<evidence type="ECO:0000256" key="1">
    <source>
        <dbReference type="ARBA" id="ARBA00006479"/>
    </source>
</evidence>
<dbReference type="PANTHER" id="PTHR18964">
    <property type="entry name" value="ROK (REPRESSOR, ORF, KINASE) FAMILY"/>
    <property type="match status" value="1"/>
</dbReference>
<dbReference type="RefSeq" id="WP_121587589.1">
    <property type="nucleotide sequence ID" value="NZ_RCHT01000042.1"/>
</dbReference>
<dbReference type="SUPFAM" id="SSF53067">
    <property type="entry name" value="Actin-like ATPase domain"/>
    <property type="match status" value="1"/>
</dbReference>
<dbReference type="Gene3D" id="3.30.420.40">
    <property type="match status" value="2"/>
</dbReference>
<comment type="caution">
    <text evidence="2">The sequence shown here is derived from an EMBL/GenBank/DDBJ whole genome shotgun (WGS) entry which is preliminary data.</text>
</comment>
<dbReference type="EMBL" id="RCHT01000042">
    <property type="protein sequence ID" value="RLL07725.1"/>
    <property type="molecule type" value="Genomic_DNA"/>
</dbReference>
<evidence type="ECO:0000313" key="2">
    <source>
        <dbReference type="EMBL" id="RLL07725.1"/>
    </source>
</evidence>
<gene>
    <name evidence="2" type="ORF">D4A47_12895</name>
</gene>
<sequence length="318" mass="32355">MYYIGVDLGGTNIKVGIVNAESCAILGEGSLPTALPRPADEVCADIVRAAGDALHAAGLDLSQVRGIGVGCPGTINPETGVVEYSNNLGWRDYPMRRYLSEALGLPVAMGNDANVAALGEVYAGSARGASSAVIVTLGTGVGCGVVLAGEILTGYNYAASELGHMVIRYGGRLCTCGRHGCLEAYASATGLINLTNEAAAAHPDSRLAALAAANGGADGRTAFLAAKEGDAAGQAVVDEYIGYLACGVTNIINIFEPEVISLGGGIAKEGETLLAPLRERAYAEIFGGRGEKYTRITACTLGYKAGIIGAAMLAHKDA</sequence>
<comment type="similarity">
    <text evidence="1">Belongs to the ROK (NagC/XylR) family.</text>
</comment>
<accession>A0A498CJT3</accession>
<dbReference type="Pfam" id="PF00480">
    <property type="entry name" value="ROK"/>
    <property type="match status" value="1"/>
</dbReference>
<keyword evidence="3" id="KW-1185">Reference proteome</keyword>
<dbReference type="InterPro" id="IPR043129">
    <property type="entry name" value="ATPase_NBD"/>
</dbReference>
<dbReference type="InterPro" id="IPR000600">
    <property type="entry name" value="ROK"/>
</dbReference>
<name>A0A498CJT3_9FIRM</name>